<comment type="caution">
    <text evidence="2">The sequence shown here is derived from an EMBL/GenBank/DDBJ whole genome shotgun (WGS) entry which is preliminary data.</text>
</comment>
<gene>
    <name evidence="2" type="ORF">IE37_02743</name>
</gene>
<evidence type="ECO:0000313" key="3">
    <source>
        <dbReference type="Proteomes" id="UP000245720"/>
    </source>
</evidence>
<dbReference type="OrthoDB" id="1828925at2"/>
<dbReference type="Proteomes" id="UP000245720">
    <property type="component" value="Unassembled WGS sequence"/>
</dbReference>
<sequence>MKKGTTRGIHTFLKVLAGTMAAGSVLFSGAVALRQYRLNYRITLSDENLAHIEQVFDISSADEFRYFSYSGRDSEKGETVELETDDYERFISENVNTSLELRPTNDGRLHYDYSDGRGEIEVISLASGSYCIKLHETV</sequence>
<keyword evidence="1" id="KW-1133">Transmembrane helix</keyword>
<dbReference type="AlphaFoldDB" id="A0A315XVI4"/>
<name>A0A315XVI4_RUMFL</name>
<feature type="transmembrane region" description="Helical" evidence="1">
    <location>
        <begin position="12"/>
        <end position="33"/>
    </location>
</feature>
<reference evidence="2 3" key="1">
    <citation type="submission" date="2018-05" db="EMBL/GenBank/DDBJ databases">
        <title>The Hungate 1000. A catalogue of reference genomes from the rumen microbiome.</title>
        <authorList>
            <person name="Kelly W."/>
        </authorList>
    </citation>
    <scope>NUCLEOTIDE SEQUENCE [LARGE SCALE GENOMIC DNA]</scope>
    <source>
        <strain evidence="2 3">SAb67</strain>
    </source>
</reference>
<evidence type="ECO:0000256" key="1">
    <source>
        <dbReference type="SAM" id="Phobius"/>
    </source>
</evidence>
<dbReference type="RefSeq" id="WP_109727459.1">
    <property type="nucleotide sequence ID" value="NZ_QGDI01000011.1"/>
</dbReference>
<keyword evidence="1" id="KW-0812">Transmembrane</keyword>
<organism evidence="2 3">
    <name type="scientific">Ruminococcus flavefaciens</name>
    <dbReference type="NCBI Taxonomy" id="1265"/>
    <lineage>
        <taxon>Bacteria</taxon>
        <taxon>Bacillati</taxon>
        <taxon>Bacillota</taxon>
        <taxon>Clostridia</taxon>
        <taxon>Eubacteriales</taxon>
        <taxon>Oscillospiraceae</taxon>
        <taxon>Ruminococcus</taxon>
    </lineage>
</organism>
<keyword evidence="1" id="KW-0472">Membrane</keyword>
<accession>A0A315XVI4</accession>
<proteinExistence type="predicted"/>
<protein>
    <submittedName>
        <fullName evidence="2">Uncharacterized protein</fullName>
    </submittedName>
</protein>
<dbReference type="EMBL" id="QGDI01000011">
    <property type="protein sequence ID" value="PWJ11094.1"/>
    <property type="molecule type" value="Genomic_DNA"/>
</dbReference>
<evidence type="ECO:0000313" key="2">
    <source>
        <dbReference type="EMBL" id="PWJ11094.1"/>
    </source>
</evidence>